<comment type="similarity">
    <text evidence="1">Belongs to the thioesterase family.</text>
</comment>
<accession>A0A8J3ZBM7</accession>
<dbReference type="Pfam" id="PF00975">
    <property type="entry name" value="Thioesterase"/>
    <property type="match status" value="1"/>
</dbReference>
<sequence length="255" mass="28501">MVGELTSRWLRRCGGTTDPALRLICLPNAGAGASMFNRWTLPDELWAEVWAVQPPGRENRQKEPAFRRLDALVGELTDELLPLLDRPYALFGHSMGALVAFELCRALRRGGAPLPVRLMVSAHRAPDLPGWRPRASTLPRPEFLARLAELAGPSTVGQVDPDLLDYLSPMMRADFELCETYEYVVEEPMPMPFTCFAAVDDPEVRVDEMLAWRRHTTEDCQVYPFAGGHLYVRDRADEVLDRIGTDLAAQGGVIV</sequence>
<dbReference type="InterPro" id="IPR029058">
    <property type="entry name" value="AB_hydrolase_fold"/>
</dbReference>
<evidence type="ECO:0000256" key="1">
    <source>
        <dbReference type="ARBA" id="ARBA00007169"/>
    </source>
</evidence>
<dbReference type="PANTHER" id="PTHR11487:SF0">
    <property type="entry name" value="S-ACYL FATTY ACID SYNTHASE THIOESTERASE, MEDIUM CHAIN"/>
    <property type="match status" value="1"/>
</dbReference>
<dbReference type="InterPro" id="IPR001031">
    <property type="entry name" value="Thioesterase"/>
</dbReference>
<organism evidence="3 4">
    <name type="scientific">Virgisporangium aurantiacum</name>
    <dbReference type="NCBI Taxonomy" id="175570"/>
    <lineage>
        <taxon>Bacteria</taxon>
        <taxon>Bacillati</taxon>
        <taxon>Actinomycetota</taxon>
        <taxon>Actinomycetes</taxon>
        <taxon>Micromonosporales</taxon>
        <taxon>Micromonosporaceae</taxon>
        <taxon>Virgisporangium</taxon>
    </lineage>
</organism>
<keyword evidence="4" id="KW-1185">Reference proteome</keyword>
<dbReference type="InterPro" id="IPR012223">
    <property type="entry name" value="TEII"/>
</dbReference>
<comment type="caution">
    <text evidence="3">The sequence shown here is derived from an EMBL/GenBank/DDBJ whole genome shotgun (WGS) entry which is preliminary data.</text>
</comment>
<dbReference type="EMBL" id="BOPG01000034">
    <property type="protein sequence ID" value="GIJ58298.1"/>
    <property type="molecule type" value="Genomic_DNA"/>
</dbReference>
<dbReference type="Gene3D" id="3.40.50.1820">
    <property type="entry name" value="alpha/beta hydrolase"/>
    <property type="match status" value="1"/>
</dbReference>
<gene>
    <name evidence="3" type="ORF">Vau01_058140</name>
</gene>
<name>A0A8J3ZBM7_9ACTN</name>
<reference evidence="3" key="1">
    <citation type="submission" date="2021-01" db="EMBL/GenBank/DDBJ databases">
        <title>Whole genome shotgun sequence of Virgisporangium aurantiacum NBRC 16421.</title>
        <authorList>
            <person name="Komaki H."/>
            <person name="Tamura T."/>
        </authorList>
    </citation>
    <scope>NUCLEOTIDE SEQUENCE</scope>
    <source>
        <strain evidence="3">NBRC 16421</strain>
    </source>
</reference>
<feature type="domain" description="Thioesterase" evidence="2">
    <location>
        <begin position="22"/>
        <end position="245"/>
    </location>
</feature>
<evidence type="ECO:0000259" key="2">
    <source>
        <dbReference type="Pfam" id="PF00975"/>
    </source>
</evidence>
<dbReference type="Proteomes" id="UP000612585">
    <property type="component" value="Unassembled WGS sequence"/>
</dbReference>
<dbReference type="GO" id="GO:0008610">
    <property type="term" value="P:lipid biosynthetic process"/>
    <property type="evidence" value="ECO:0007669"/>
    <property type="project" value="TreeGrafter"/>
</dbReference>
<dbReference type="SUPFAM" id="SSF53474">
    <property type="entry name" value="alpha/beta-Hydrolases"/>
    <property type="match status" value="1"/>
</dbReference>
<protein>
    <submittedName>
        <fullName evidence="3">Thioesterase</fullName>
    </submittedName>
</protein>
<proteinExistence type="inferred from homology"/>
<dbReference type="AlphaFoldDB" id="A0A8J3ZBM7"/>
<dbReference type="PANTHER" id="PTHR11487">
    <property type="entry name" value="THIOESTERASE"/>
    <property type="match status" value="1"/>
</dbReference>
<evidence type="ECO:0000313" key="3">
    <source>
        <dbReference type="EMBL" id="GIJ58298.1"/>
    </source>
</evidence>
<evidence type="ECO:0000313" key="4">
    <source>
        <dbReference type="Proteomes" id="UP000612585"/>
    </source>
</evidence>